<proteinExistence type="predicted"/>
<name>A0A0A9GR76_ARUDO</name>
<feature type="compositionally biased region" description="Polar residues" evidence="1">
    <location>
        <begin position="13"/>
        <end position="29"/>
    </location>
</feature>
<organism evidence="2">
    <name type="scientific">Arundo donax</name>
    <name type="common">Giant reed</name>
    <name type="synonym">Donax arundinaceus</name>
    <dbReference type="NCBI Taxonomy" id="35708"/>
    <lineage>
        <taxon>Eukaryota</taxon>
        <taxon>Viridiplantae</taxon>
        <taxon>Streptophyta</taxon>
        <taxon>Embryophyta</taxon>
        <taxon>Tracheophyta</taxon>
        <taxon>Spermatophyta</taxon>
        <taxon>Magnoliopsida</taxon>
        <taxon>Liliopsida</taxon>
        <taxon>Poales</taxon>
        <taxon>Poaceae</taxon>
        <taxon>PACMAD clade</taxon>
        <taxon>Arundinoideae</taxon>
        <taxon>Arundineae</taxon>
        <taxon>Arundo</taxon>
    </lineage>
</organism>
<dbReference type="EMBL" id="GBRH01170271">
    <property type="protein sequence ID" value="JAE27625.1"/>
    <property type="molecule type" value="Transcribed_RNA"/>
</dbReference>
<sequence>MNFRAFSRKDGLQSGSTSANSAGRPTTELSSDCSAGASAGSATSVLNIGFCPAVFDTLGACARAFSNALLQSFRSSVVSAFRVKVRPSRPSGNNTVKSFLSSLTTTLPELFRSIPPSVTIGSAPLGGGTLGSLLKNTNDALVRINQRFFHDVQPIPLDESSKWPLLRTWQLGQLVGGLSPVSDVKFGSPSPHLQILN</sequence>
<evidence type="ECO:0000313" key="2">
    <source>
        <dbReference type="EMBL" id="JAE27625.1"/>
    </source>
</evidence>
<accession>A0A0A9GR76</accession>
<reference evidence="2" key="2">
    <citation type="journal article" date="2015" name="Data Brief">
        <title>Shoot transcriptome of the giant reed, Arundo donax.</title>
        <authorList>
            <person name="Barrero R.A."/>
            <person name="Guerrero F.D."/>
            <person name="Moolhuijzen P."/>
            <person name="Goolsby J.A."/>
            <person name="Tidwell J."/>
            <person name="Bellgard S.E."/>
            <person name="Bellgard M.I."/>
        </authorList>
    </citation>
    <scope>NUCLEOTIDE SEQUENCE</scope>
    <source>
        <tissue evidence="2">Shoot tissue taken approximately 20 cm above the soil surface</tissue>
    </source>
</reference>
<reference evidence="2" key="1">
    <citation type="submission" date="2014-09" db="EMBL/GenBank/DDBJ databases">
        <authorList>
            <person name="Magalhaes I.L.F."/>
            <person name="Oliveira U."/>
            <person name="Santos F.R."/>
            <person name="Vidigal T.H.D.A."/>
            <person name="Brescovit A.D."/>
            <person name="Santos A.J."/>
        </authorList>
    </citation>
    <scope>NUCLEOTIDE SEQUENCE</scope>
    <source>
        <tissue evidence="2">Shoot tissue taken approximately 20 cm above the soil surface</tissue>
    </source>
</reference>
<feature type="region of interest" description="Disordered" evidence="1">
    <location>
        <begin position="1"/>
        <end position="33"/>
    </location>
</feature>
<dbReference type="AlphaFoldDB" id="A0A0A9GR76"/>
<protein>
    <submittedName>
        <fullName evidence="2">Uncharacterized protein</fullName>
    </submittedName>
</protein>
<evidence type="ECO:0000256" key="1">
    <source>
        <dbReference type="SAM" id="MobiDB-lite"/>
    </source>
</evidence>